<dbReference type="EMBL" id="LJSK01000391">
    <property type="protein sequence ID" value="KPI83341.1"/>
    <property type="molecule type" value="Genomic_DNA"/>
</dbReference>
<evidence type="ECO:0000313" key="2">
    <source>
        <dbReference type="Proteomes" id="UP000038009"/>
    </source>
</evidence>
<organism evidence="1 2">
    <name type="scientific">Leptomonas seymouri</name>
    <dbReference type="NCBI Taxonomy" id="5684"/>
    <lineage>
        <taxon>Eukaryota</taxon>
        <taxon>Discoba</taxon>
        <taxon>Euglenozoa</taxon>
        <taxon>Kinetoplastea</taxon>
        <taxon>Metakinetoplastina</taxon>
        <taxon>Trypanosomatida</taxon>
        <taxon>Trypanosomatidae</taxon>
        <taxon>Leishmaniinae</taxon>
        <taxon>Leptomonas</taxon>
    </lineage>
</organism>
<name>A0A0N1P9R7_LEPSE</name>
<dbReference type="SUPFAM" id="SSF48452">
    <property type="entry name" value="TPR-like"/>
    <property type="match status" value="1"/>
</dbReference>
<accession>A0A0N1P9R7</accession>
<protein>
    <submittedName>
        <fullName evidence="1">Uncharacterized protein</fullName>
    </submittedName>
</protein>
<comment type="caution">
    <text evidence="1">The sequence shown here is derived from an EMBL/GenBank/DDBJ whole genome shotgun (WGS) entry which is preliminary data.</text>
</comment>
<dbReference type="OrthoDB" id="276665at2759"/>
<dbReference type="InterPro" id="IPR011990">
    <property type="entry name" value="TPR-like_helical_dom_sf"/>
</dbReference>
<evidence type="ECO:0000313" key="1">
    <source>
        <dbReference type="EMBL" id="KPI83341.1"/>
    </source>
</evidence>
<dbReference type="OMA" id="GMICCSH"/>
<dbReference type="VEuPathDB" id="TriTrypDB:Lsey_0391_0010"/>
<dbReference type="AlphaFoldDB" id="A0A0N1P9R7"/>
<dbReference type="Gene3D" id="1.25.40.10">
    <property type="entry name" value="Tetratricopeptide repeat domain"/>
    <property type="match status" value="1"/>
</dbReference>
<proteinExistence type="predicted"/>
<keyword evidence="2" id="KW-1185">Reference proteome</keyword>
<dbReference type="Proteomes" id="UP000038009">
    <property type="component" value="Unassembled WGS sequence"/>
</dbReference>
<sequence length="626" mass="70002">MEVKDFIRLFPRSALSAQYVRTLDNVEQRELVVSLVDDAIFCDSWEAYFSFAERNNVVISEEVALAAVQAVGLDPLSVALWMKAAKCCGSSESRMRLYEFGLSVPLYNWQRLYTDYCVFAEQNGVVELIAEGECRRVADVALREKWPDRYAHFNTDKEVLDVRRAWLLHVSAMLATLDSGVLARDLQLRRIELAMRQMCSQLPADDSCWYQYALFQLRLLEDKEAAKKTVESGLAAAGPSFALENVASVVSAAEVDGQSGAVGSCSGSSSAAAAALSAAEVMLRQRRAAESLAVSGVTKDGLRTLRAAGKTAAMQGLGDWKIYSHWRTAEDMTAHDSKMAAKVLENGMVCCAHSPSDAVVLGSEAAQYHLLQRHERETLGYAEQQIEQQAGLHHRGRMLASWNSLVRIESLLGLSFSKAAKRRSEMFPQSTIATFLEHCRVGDYLPCSKETFKWIQFVEDYNVDKSSVEETPFQGIVSQRTKTLSSRAQLVAEYESPDDSLWEAFVPLENSHPPRATDDPDEVTGVRELRGKLVYRVKVDPRTAARCRREEWRRRQTKLGVELTEGGSALKSMLGRMKSVHLSEYQTRRLNAVSAGWIVRLLTSSELDLERVLKERAERKQSEEAS</sequence>
<gene>
    <name evidence="1" type="ORF">ABL78_7622</name>
</gene>
<reference evidence="1 2" key="1">
    <citation type="journal article" date="2015" name="PLoS Pathog.">
        <title>Leptomonas seymouri: Adaptations to the Dixenous Life Cycle Analyzed by Genome Sequencing, Transcriptome Profiling and Co-infection with Leishmania donovani.</title>
        <authorList>
            <person name="Kraeva N."/>
            <person name="Butenko A."/>
            <person name="Hlavacova J."/>
            <person name="Kostygov A."/>
            <person name="Myskova J."/>
            <person name="Grybchuk D."/>
            <person name="Lestinova T."/>
            <person name="Votypka J."/>
            <person name="Volf P."/>
            <person name="Opperdoes F."/>
            <person name="Flegontov P."/>
            <person name="Lukes J."/>
            <person name="Yurchenko V."/>
        </authorList>
    </citation>
    <scope>NUCLEOTIDE SEQUENCE [LARGE SCALE GENOMIC DNA]</scope>
    <source>
        <strain evidence="1 2">ATCC 30220</strain>
    </source>
</reference>